<keyword evidence="1" id="KW-0472">Membrane</keyword>
<accession>A0ABV4SRU9</accession>
<organism evidence="2 3">
    <name type="scientific">Streptomyces aureus</name>
    <dbReference type="NCBI Taxonomy" id="193461"/>
    <lineage>
        <taxon>Bacteria</taxon>
        <taxon>Bacillati</taxon>
        <taxon>Actinomycetota</taxon>
        <taxon>Actinomycetes</taxon>
        <taxon>Kitasatosporales</taxon>
        <taxon>Streptomycetaceae</taxon>
        <taxon>Streptomyces</taxon>
    </lineage>
</organism>
<proteinExistence type="predicted"/>
<feature type="transmembrane region" description="Helical" evidence="1">
    <location>
        <begin position="94"/>
        <end position="115"/>
    </location>
</feature>
<dbReference type="Proteomes" id="UP001571476">
    <property type="component" value="Unassembled WGS sequence"/>
</dbReference>
<evidence type="ECO:0000313" key="3">
    <source>
        <dbReference type="Proteomes" id="UP001571476"/>
    </source>
</evidence>
<name>A0ABV4SRU9_9ACTN</name>
<keyword evidence="3" id="KW-1185">Reference proteome</keyword>
<comment type="caution">
    <text evidence="2">The sequence shown here is derived from an EMBL/GenBank/DDBJ whole genome shotgun (WGS) entry which is preliminary data.</text>
</comment>
<keyword evidence="1" id="KW-0812">Transmembrane</keyword>
<evidence type="ECO:0000313" key="2">
    <source>
        <dbReference type="EMBL" id="MFA3841095.1"/>
    </source>
</evidence>
<evidence type="ECO:0000256" key="1">
    <source>
        <dbReference type="SAM" id="Phobius"/>
    </source>
</evidence>
<keyword evidence="1" id="KW-1133">Transmembrane helix</keyword>
<reference evidence="2 3" key="1">
    <citation type="submission" date="2024-08" db="EMBL/GenBank/DDBJ databases">
        <title>Genome sequence of Streptomyces aureus CACIA-1.46HGO.</title>
        <authorList>
            <person name="Evangelista-Martinez Z."/>
        </authorList>
    </citation>
    <scope>NUCLEOTIDE SEQUENCE [LARGE SCALE GENOMIC DNA]</scope>
    <source>
        <strain evidence="2 3">CACIA-1.46HGO</strain>
    </source>
</reference>
<protein>
    <submittedName>
        <fullName evidence="2">Uncharacterized protein</fullName>
    </submittedName>
</protein>
<dbReference type="RefSeq" id="WP_372565413.1">
    <property type="nucleotide sequence ID" value="NZ_JBGOSP010000021.1"/>
</dbReference>
<sequence>MATFPSKPELKGVLGAILGISEPRDADAPVSYGVMLDDDDRLVSFSREQIEPTGRDRKREDYYWPRFSPLVPSMEKTMIAALTLAAATHTPSPVLLSVFSLGGLVALWCGVSWAFDVRGITTRRSERIRRKNADTWAATGRLDASPGVFATPGYLRFLGALMAFAGLVLLIVSYALWHLN</sequence>
<dbReference type="EMBL" id="JBGOSP010000021">
    <property type="protein sequence ID" value="MFA3841095.1"/>
    <property type="molecule type" value="Genomic_DNA"/>
</dbReference>
<feature type="transmembrane region" description="Helical" evidence="1">
    <location>
        <begin position="157"/>
        <end position="177"/>
    </location>
</feature>
<gene>
    <name evidence="2" type="ORF">ACEG43_33675</name>
</gene>